<protein>
    <submittedName>
        <fullName evidence="1">Uncharacterized protein</fullName>
    </submittedName>
</protein>
<accession>A0ABU1LB66</accession>
<dbReference type="Proteomes" id="UP001184853">
    <property type="component" value="Unassembled WGS sequence"/>
</dbReference>
<proteinExistence type="predicted"/>
<gene>
    <name evidence="1" type="ORF">J2781_000881</name>
</gene>
<organism evidence="1 2">
    <name type="scientific">Chryseobacterium geocarposphaerae</name>
    <dbReference type="NCBI Taxonomy" id="1416776"/>
    <lineage>
        <taxon>Bacteria</taxon>
        <taxon>Pseudomonadati</taxon>
        <taxon>Bacteroidota</taxon>
        <taxon>Flavobacteriia</taxon>
        <taxon>Flavobacteriales</taxon>
        <taxon>Weeksellaceae</taxon>
        <taxon>Chryseobacterium group</taxon>
        <taxon>Chryseobacterium</taxon>
    </lineage>
</organism>
<comment type="caution">
    <text evidence="1">The sequence shown here is derived from an EMBL/GenBank/DDBJ whole genome shotgun (WGS) entry which is preliminary data.</text>
</comment>
<sequence length="352" mass="42089">MLTDFVKIHYTDRGYKLPTDKTDFTISVNNETGETDNKKEGKYFGMQMIKYPSERIMVKGSIHKFFNRTDFNGNDFDMKSLSTAIHELQTELGLHPEYCRLENIEIGVNIQLPFDPNKMLQNLLFHRSVEFNKTISGSFYYQSAKTEYIIKIYNKTAQYEKKLKKIIQSLNVKNEHEKKEANLLKTTIERELQPNTLRFEIKFLKMNMLNDLGIMYLSDVLKPEMIVPLKNLLLREFQEVYFYDYTTDESKMKRYEIDRLKDYRNPNYWLHLNKKDKYYHKKRFESMTVKYSQNLKQKVAEIMSEKIEKLTGKSLDFFTNNYSNSEKDKFGLFYRSDIGEKSLNLPLKIKER</sequence>
<keyword evidence="2" id="KW-1185">Reference proteome</keyword>
<reference evidence="1 2" key="1">
    <citation type="submission" date="2023-07" db="EMBL/GenBank/DDBJ databases">
        <title>Sorghum-associated microbial communities from plants grown in Nebraska, USA.</title>
        <authorList>
            <person name="Schachtman D."/>
        </authorList>
    </citation>
    <scope>NUCLEOTIDE SEQUENCE [LARGE SCALE GENOMIC DNA]</scope>
    <source>
        <strain evidence="1 2">DS1709</strain>
    </source>
</reference>
<dbReference type="EMBL" id="JAVDQS010000002">
    <property type="protein sequence ID" value="MDR6403966.1"/>
    <property type="molecule type" value="Genomic_DNA"/>
</dbReference>
<evidence type="ECO:0000313" key="2">
    <source>
        <dbReference type="Proteomes" id="UP001184853"/>
    </source>
</evidence>
<dbReference type="RefSeq" id="WP_115980649.1">
    <property type="nucleotide sequence ID" value="NZ_JAVDQS010000002.1"/>
</dbReference>
<evidence type="ECO:0000313" key="1">
    <source>
        <dbReference type="EMBL" id="MDR6403966.1"/>
    </source>
</evidence>
<name>A0ABU1LB66_9FLAO</name>